<sequence>MKDEERTICPADAPATAPPSALSTANPQPVITRTSQTLHELIDEATFHDDVAGKQTPALSLQATCGGIITGATMTQRPPLATEYGTPLLSPVTR</sequence>
<dbReference type="EMBL" id="JAINUG010000037">
    <property type="protein sequence ID" value="KAJ8407849.1"/>
    <property type="molecule type" value="Genomic_DNA"/>
</dbReference>
<dbReference type="AlphaFoldDB" id="A0AAD7WTM2"/>
<keyword evidence="3" id="KW-1185">Reference proteome</keyword>
<evidence type="ECO:0000256" key="1">
    <source>
        <dbReference type="SAM" id="MobiDB-lite"/>
    </source>
</evidence>
<reference evidence="2" key="1">
    <citation type="journal article" date="2023" name="Science">
        <title>Genome structures resolve the early diversification of teleost fishes.</title>
        <authorList>
            <person name="Parey E."/>
            <person name="Louis A."/>
            <person name="Montfort J."/>
            <person name="Bouchez O."/>
            <person name="Roques C."/>
            <person name="Iampietro C."/>
            <person name="Lluch J."/>
            <person name="Castinel A."/>
            <person name="Donnadieu C."/>
            <person name="Desvignes T."/>
            <person name="Floi Bucao C."/>
            <person name="Jouanno E."/>
            <person name="Wen M."/>
            <person name="Mejri S."/>
            <person name="Dirks R."/>
            <person name="Jansen H."/>
            <person name="Henkel C."/>
            <person name="Chen W.J."/>
            <person name="Zahm M."/>
            <person name="Cabau C."/>
            <person name="Klopp C."/>
            <person name="Thompson A.W."/>
            <person name="Robinson-Rechavi M."/>
            <person name="Braasch I."/>
            <person name="Lecointre G."/>
            <person name="Bobe J."/>
            <person name="Postlethwait J.H."/>
            <person name="Berthelot C."/>
            <person name="Roest Crollius H."/>
            <person name="Guiguen Y."/>
        </authorList>
    </citation>
    <scope>NUCLEOTIDE SEQUENCE</scope>
    <source>
        <tissue evidence="2">Blood</tissue>
    </source>
</reference>
<accession>A0AAD7WTM2</accession>
<feature type="compositionally biased region" description="Low complexity" evidence="1">
    <location>
        <begin position="10"/>
        <end position="27"/>
    </location>
</feature>
<dbReference type="Proteomes" id="UP001221898">
    <property type="component" value="Unassembled WGS sequence"/>
</dbReference>
<feature type="region of interest" description="Disordered" evidence="1">
    <location>
        <begin position="1"/>
        <end position="27"/>
    </location>
</feature>
<proteinExistence type="predicted"/>
<name>A0AAD7WTM2_9TELE</name>
<gene>
    <name evidence="2" type="ORF">AAFF_G00268930</name>
</gene>
<protein>
    <submittedName>
        <fullName evidence="2">Uncharacterized protein</fullName>
    </submittedName>
</protein>
<comment type="caution">
    <text evidence="2">The sequence shown here is derived from an EMBL/GenBank/DDBJ whole genome shotgun (WGS) entry which is preliminary data.</text>
</comment>
<evidence type="ECO:0000313" key="3">
    <source>
        <dbReference type="Proteomes" id="UP001221898"/>
    </source>
</evidence>
<evidence type="ECO:0000313" key="2">
    <source>
        <dbReference type="EMBL" id="KAJ8407849.1"/>
    </source>
</evidence>
<organism evidence="2 3">
    <name type="scientific">Aldrovandia affinis</name>
    <dbReference type="NCBI Taxonomy" id="143900"/>
    <lineage>
        <taxon>Eukaryota</taxon>
        <taxon>Metazoa</taxon>
        <taxon>Chordata</taxon>
        <taxon>Craniata</taxon>
        <taxon>Vertebrata</taxon>
        <taxon>Euteleostomi</taxon>
        <taxon>Actinopterygii</taxon>
        <taxon>Neopterygii</taxon>
        <taxon>Teleostei</taxon>
        <taxon>Notacanthiformes</taxon>
        <taxon>Halosauridae</taxon>
        <taxon>Aldrovandia</taxon>
    </lineage>
</organism>